<keyword evidence="9" id="KW-1185">Reference proteome</keyword>
<comment type="function">
    <text evidence="6">Catalyzes the 2'-O-methylation of the ribose of cytidine 1402 (C1402) in 16S rRNA.</text>
</comment>
<evidence type="ECO:0000256" key="1">
    <source>
        <dbReference type="ARBA" id="ARBA00022490"/>
    </source>
</evidence>
<dbReference type="InterPro" id="IPR035996">
    <property type="entry name" value="4pyrrol_Methylase_sf"/>
</dbReference>
<dbReference type="InterPro" id="IPR000878">
    <property type="entry name" value="4pyrrol_Mease"/>
</dbReference>
<accession>A0A7W8ISJ5</accession>
<dbReference type="InterPro" id="IPR014777">
    <property type="entry name" value="4pyrrole_Mease_sub1"/>
</dbReference>
<evidence type="ECO:0000313" key="8">
    <source>
        <dbReference type="EMBL" id="MBB5325862.1"/>
    </source>
</evidence>
<dbReference type="SUPFAM" id="SSF53790">
    <property type="entry name" value="Tetrapyrrole methylase"/>
    <property type="match status" value="1"/>
</dbReference>
<dbReference type="NCBIfam" id="TIGR00096">
    <property type="entry name" value="16S rRNA (cytidine(1402)-2'-O)-methyltransferase"/>
    <property type="match status" value="1"/>
</dbReference>
<evidence type="ECO:0000256" key="2">
    <source>
        <dbReference type="ARBA" id="ARBA00022552"/>
    </source>
</evidence>
<gene>
    <name evidence="6" type="primary">rsmI</name>
    <name evidence="8" type="ORF">HNQ34_002963</name>
</gene>
<keyword evidence="1 6" id="KW-0963">Cytoplasm</keyword>
<dbReference type="PROSITE" id="PS01296">
    <property type="entry name" value="RSMI"/>
    <property type="match status" value="1"/>
</dbReference>
<dbReference type="PANTHER" id="PTHR46111:SF1">
    <property type="entry name" value="RIBOSOMAL RNA SMALL SUBUNIT METHYLTRANSFERASE I"/>
    <property type="match status" value="1"/>
</dbReference>
<comment type="caution">
    <text evidence="8">The sequence shown here is derived from an EMBL/GenBank/DDBJ whole genome shotgun (WGS) entry which is preliminary data.</text>
</comment>
<dbReference type="GO" id="GO:0070677">
    <property type="term" value="F:rRNA (cytosine-2'-O-)-methyltransferase activity"/>
    <property type="evidence" value="ECO:0007669"/>
    <property type="project" value="UniProtKB-UniRule"/>
</dbReference>
<keyword evidence="3 6" id="KW-0489">Methyltransferase</keyword>
<evidence type="ECO:0000256" key="3">
    <source>
        <dbReference type="ARBA" id="ARBA00022603"/>
    </source>
</evidence>
<sequence>MFWQQKSFAEQNGRGTLYIVPTPIGNLEDITFRALRVLKEVDLIAAEDTRQTKKLLNHFGISTLVISYHEHNKYASGKKIVEWLKEGKKIALVSDAGMPAISDPGYELVLAAVEAKCTVVPLPGANAAVTALVASGLPTEHFYFFGFLDRIKKEKKKQLEGLKHIPDTIIFYEAPHRLEDTLLAMQEVLGDRNVVLCRELTKRFEEFIRGTMSEVIHWAKYGDIRGEFCIVVEGAKENEEAADEWWYPLSIAEHVDYYISEKKLSTKEAIKQVAKDRNVSKREIYREYHQ</sequence>
<dbReference type="Proteomes" id="UP000520011">
    <property type="component" value="Unassembled WGS sequence"/>
</dbReference>
<dbReference type="InterPro" id="IPR018063">
    <property type="entry name" value="SAM_MeTrfase_RsmI_CS"/>
</dbReference>
<proteinExistence type="inferred from homology"/>
<evidence type="ECO:0000256" key="5">
    <source>
        <dbReference type="ARBA" id="ARBA00022691"/>
    </source>
</evidence>
<keyword evidence="5 6" id="KW-0949">S-adenosyl-L-methionine</keyword>
<evidence type="ECO:0000313" key="9">
    <source>
        <dbReference type="Proteomes" id="UP000520011"/>
    </source>
</evidence>
<keyword evidence="4 6" id="KW-0808">Transferase</keyword>
<dbReference type="PANTHER" id="PTHR46111">
    <property type="entry name" value="RIBOSOMAL RNA SMALL SUBUNIT METHYLTRANSFERASE I"/>
    <property type="match status" value="1"/>
</dbReference>
<evidence type="ECO:0000256" key="6">
    <source>
        <dbReference type="HAMAP-Rule" id="MF_01877"/>
    </source>
</evidence>
<comment type="catalytic activity">
    <reaction evidence="6">
        <text>cytidine(1402) in 16S rRNA + S-adenosyl-L-methionine = 2'-O-methylcytidine(1402) in 16S rRNA + S-adenosyl-L-homocysteine + H(+)</text>
        <dbReference type="Rhea" id="RHEA:42924"/>
        <dbReference type="Rhea" id="RHEA-COMP:10285"/>
        <dbReference type="Rhea" id="RHEA-COMP:10286"/>
        <dbReference type="ChEBI" id="CHEBI:15378"/>
        <dbReference type="ChEBI" id="CHEBI:57856"/>
        <dbReference type="ChEBI" id="CHEBI:59789"/>
        <dbReference type="ChEBI" id="CHEBI:74495"/>
        <dbReference type="ChEBI" id="CHEBI:82748"/>
        <dbReference type="EC" id="2.1.1.198"/>
    </reaction>
</comment>
<dbReference type="RefSeq" id="WP_183255818.1">
    <property type="nucleotide sequence ID" value="NZ_JACHEP010000022.1"/>
</dbReference>
<comment type="similarity">
    <text evidence="6">Belongs to the methyltransferase superfamily. RsmI family.</text>
</comment>
<dbReference type="InterPro" id="IPR014776">
    <property type="entry name" value="4pyrrole_Mease_sub2"/>
</dbReference>
<evidence type="ECO:0000256" key="4">
    <source>
        <dbReference type="ARBA" id="ARBA00022679"/>
    </source>
</evidence>
<feature type="domain" description="Tetrapyrrole methylase" evidence="7">
    <location>
        <begin position="16"/>
        <end position="215"/>
    </location>
</feature>
<protein>
    <recommendedName>
        <fullName evidence="6">Ribosomal RNA small subunit methyltransferase I</fullName>
        <ecNumber evidence="6">2.1.1.198</ecNumber>
    </recommendedName>
    <alternativeName>
        <fullName evidence="6">16S rRNA 2'-O-ribose C1402 methyltransferase</fullName>
    </alternativeName>
    <alternativeName>
        <fullName evidence="6">rRNA (cytidine-2'-O-)-methyltransferase RsmI</fullName>
    </alternativeName>
</protein>
<dbReference type="Pfam" id="PF00590">
    <property type="entry name" value="TP_methylase"/>
    <property type="match status" value="1"/>
</dbReference>
<dbReference type="GO" id="GO:0005737">
    <property type="term" value="C:cytoplasm"/>
    <property type="evidence" value="ECO:0007669"/>
    <property type="project" value="UniProtKB-SubCell"/>
</dbReference>
<dbReference type="Gene3D" id="3.30.950.10">
    <property type="entry name" value="Methyltransferase, Cobalt-precorrin-4 Transmethylase, Domain 2"/>
    <property type="match status" value="1"/>
</dbReference>
<dbReference type="HAMAP" id="MF_01877">
    <property type="entry name" value="16SrRNA_methyltr_I"/>
    <property type="match status" value="1"/>
</dbReference>
<keyword evidence="2 6" id="KW-0698">rRNA processing</keyword>
<dbReference type="FunFam" id="3.30.950.10:FF:000002">
    <property type="entry name" value="Ribosomal RNA small subunit methyltransferase I"/>
    <property type="match status" value="1"/>
</dbReference>
<name>A0A7W8ISJ5_9BACL</name>
<dbReference type="AlphaFoldDB" id="A0A7W8ISJ5"/>
<comment type="subcellular location">
    <subcellularLocation>
        <location evidence="6">Cytoplasm</location>
    </subcellularLocation>
</comment>
<dbReference type="PIRSF" id="PIRSF005917">
    <property type="entry name" value="MTase_YraL"/>
    <property type="match status" value="1"/>
</dbReference>
<dbReference type="EMBL" id="JACHEP010000022">
    <property type="protein sequence ID" value="MBB5325862.1"/>
    <property type="molecule type" value="Genomic_DNA"/>
</dbReference>
<organism evidence="8 9">
    <name type="scientific">Anoxybacteroides tepidamans</name>
    <dbReference type="NCBI Taxonomy" id="265948"/>
    <lineage>
        <taxon>Bacteria</taxon>
        <taxon>Bacillati</taxon>
        <taxon>Bacillota</taxon>
        <taxon>Bacilli</taxon>
        <taxon>Bacillales</taxon>
        <taxon>Anoxybacillaceae</taxon>
        <taxon>Anoxybacteroides</taxon>
    </lineage>
</organism>
<reference evidence="8 9" key="1">
    <citation type="submission" date="2020-08" db="EMBL/GenBank/DDBJ databases">
        <title>Genomic Encyclopedia of Type Strains, Phase IV (KMG-IV): sequencing the most valuable type-strain genomes for metagenomic binning, comparative biology and taxonomic classification.</title>
        <authorList>
            <person name="Goeker M."/>
        </authorList>
    </citation>
    <scope>NUCLEOTIDE SEQUENCE [LARGE SCALE GENOMIC DNA]</scope>
    <source>
        <strain evidence="8 9">DSM 16325</strain>
    </source>
</reference>
<dbReference type="Gene3D" id="3.40.1010.10">
    <property type="entry name" value="Cobalt-precorrin-4 Transmethylase, Domain 1"/>
    <property type="match status" value="1"/>
</dbReference>
<dbReference type="FunFam" id="3.40.1010.10:FF:000002">
    <property type="entry name" value="Ribosomal RNA small subunit methyltransferase I"/>
    <property type="match status" value="1"/>
</dbReference>
<evidence type="ECO:0000259" key="7">
    <source>
        <dbReference type="Pfam" id="PF00590"/>
    </source>
</evidence>
<dbReference type="CDD" id="cd11648">
    <property type="entry name" value="RsmI"/>
    <property type="match status" value="1"/>
</dbReference>
<dbReference type="EC" id="2.1.1.198" evidence="6"/>
<dbReference type="InterPro" id="IPR008189">
    <property type="entry name" value="rRNA_ssu_MeTfrase_I"/>
</dbReference>